<organism evidence="1 2">
    <name type="scientific">Colletotrichum fructicola (strain Nara gc5)</name>
    <name type="common">Anthracnose fungus</name>
    <name type="synonym">Colletotrichum gloeosporioides (strain Nara gc5)</name>
    <dbReference type="NCBI Taxonomy" id="1213859"/>
    <lineage>
        <taxon>Eukaryota</taxon>
        <taxon>Fungi</taxon>
        <taxon>Dikarya</taxon>
        <taxon>Ascomycota</taxon>
        <taxon>Pezizomycotina</taxon>
        <taxon>Sordariomycetes</taxon>
        <taxon>Hypocreomycetidae</taxon>
        <taxon>Glomerellales</taxon>
        <taxon>Glomerellaceae</taxon>
        <taxon>Colletotrichum</taxon>
        <taxon>Colletotrichum gloeosporioides species complex</taxon>
    </lineage>
</organism>
<dbReference type="EMBL" id="ANPB02000003">
    <property type="protein sequence ID" value="KAF4486522.1"/>
    <property type="molecule type" value="Genomic_DNA"/>
</dbReference>
<evidence type="ECO:0000313" key="2">
    <source>
        <dbReference type="Proteomes" id="UP000011096"/>
    </source>
</evidence>
<dbReference type="InParanoid" id="A0A7J6J9D0"/>
<gene>
    <name evidence="1" type="ORF">CGGC5_v006018</name>
</gene>
<accession>A0A7J6J9D0</accession>
<proteinExistence type="predicted"/>
<sequence>MGHRRRMDLSLATAFLEGYCSSTWLRQRWVSTRGRSSGRFFKDETLRGDLAGGVFLSGATSEFGVYKCSSSAKEACLSLFFSACKPKVEASPVSLRVFALWLADGEASLVHNMAEKGSETKSTIKISHVAEGRITFFKRFQKTCS</sequence>
<dbReference type="RefSeq" id="XP_066009060.1">
    <property type="nucleotide sequence ID" value="XM_066151641.1"/>
</dbReference>
<keyword evidence="2" id="KW-1185">Reference proteome</keyword>
<dbReference type="AlphaFoldDB" id="A0A7J6J9D0"/>
<comment type="caution">
    <text evidence="1">The sequence shown here is derived from an EMBL/GenBank/DDBJ whole genome shotgun (WGS) entry which is preliminary data.</text>
</comment>
<dbReference type="Proteomes" id="UP000011096">
    <property type="component" value="Unassembled WGS sequence"/>
</dbReference>
<reference evidence="1 2" key="2">
    <citation type="submission" date="2020-04" db="EMBL/GenBank/DDBJ databases">
        <title>Genome sequencing and assembly of multiple isolates from the Colletotrichum gloeosporioides species complex.</title>
        <authorList>
            <person name="Gan P."/>
            <person name="Shirasu K."/>
        </authorList>
    </citation>
    <scope>NUCLEOTIDE SEQUENCE [LARGE SCALE GENOMIC DNA]</scope>
    <source>
        <strain evidence="1 2">Nara gc5</strain>
    </source>
</reference>
<evidence type="ECO:0000313" key="1">
    <source>
        <dbReference type="EMBL" id="KAF4486522.1"/>
    </source>
</evidence>
<dbReference type="GeneID" id="90979899"/>
<name>A0A7J6J9D0_COLFN</name>
<reference evidence="1 2" key="1">
    <citation type="submission" date="2012-08" db="EMBL/GenBank/DDBJ databases">
        <authorList>
            <person name="Gan P.H.P."/>
            <person name="Ikeda K."/>
            <person name="Irieda H."/>
            <person name="Narusaka M."/>
            <person name="O'Connell R.J."/>
            <person name="Narusaka Y."/>
            <person name="Takano Y."/>
            <person name="Kubo Y."/>
            <person name="Shirasu K."/>
        </authorList>
    </citation>
    <scope>NUCLEOTIDE SEQUENCE [LARGE SCALE GENOMIC DNA]</scope>
    <source>
        <strain evidence="1 2">Nara gc5</strain>
    </source>
</reference>
<protein>
    <submittedName>
        <fullName evidence="1">Uncharacterized protein</fullName>
    </submittedName>
</protein>